<dbReference type="RefSeq" id="WP_321550477.1">
    <property type="nucleotide sequence ID" value="NZ_JAXIVS010000016.1"/>
</dbReference>
<dbReference type="EMBL" id="JAXIVS010000016">
    <property type="protein sequence ID" value="MDY7231761.1"/>
    <property type="molecule type" value="Genomic_DNA"/>
</dbReference>
<protein>
    <submittedName>
        <fullName evidence="1">Head protein</fullName>
    </submittedName>
</protein>
<dbReference type="Proteomes" id="UP001291309">
    <property type="component" value="Unassembled WGS sequence"/>
</dbReference>
<accession>A0ABU5HEH6</accession>
<sequence length="190" mass="21568">MSITELCLEVEGLLGRFREDSSSPKEQKLLLVAIDALNFISATGQSHEFEDYLKRVETDAPPLVIASFDTREEAETWLENHPHPPRIANVLIGGEYYSAMCSRERNDRRLVRTQTLEYYLAAMIRDGIPPSVATFNTQEEATAWVHGQPEPPRQVFIHIAGAAYLVVYHDKVNLRAIYPLSRAAKNVNWD</sequence>
<name>A0ABU5HEH6_9BACT</name>
<gene>
    <name evidence="1" type="ORF">SYV04_35570</name>
</gene>
<comment type="caution">
    <text evidence="1">The sequence shown here is derived from an EMBL/GenBank/DDBJ whole genome shotgun (WGS) entry which is preliminary data.</text>
</comment>
<proteinExistence type="predicted"/>
<evidence type="ECO:0000313" key="1">
    <source>
        <dbReference type="EMBL" id="MDY7231761.1"/>
    </source>
</evidence>
<reference evidence="1 2" key="1">
    <citation type="submission" date="2023-12" db="EMBL/GenBank/DDBJ databases">
        <title>the genome sequence of Hyalangium sp. s54d21.</title>
        <authorList>
            <person name="Zhang X."/>
        </authorList>
    </citation>
    <scope>NUCLEOTIDE SEQUENCE [LARGE SCALE GENOMIC DNA]</scope>
    <source>
        <strain evidence="2">s54d21</strain>
    </source>
</reference>
<keyword evidence="2" id="KW-1185">Reference proteome</keyword>
<evidence type="ECO:0000313" key="2">
    <source>
        <dbReference type="Proteomes" id="UP001291309"/>
    </source>
</evidence>
<organism evidence="1 2">
    <name type="scientific">Hyalangium rubrum</name>
    <dbReference type="NCBI Taxonomy" id="3103134"/>
    <lineage>
        <taxon>Bacteria</taxon>
        <taxon>Pseudomonadati</taxon>
        <taxon>Myxococcota</taxon>
        <taxon>Myxococcia</taxon>
        <taxon>Myxococcales</taxon>
        <taxon>Cystobacterineae</taxon>
        <taxon>Archangiaceae</taxon>
        <taxon>Hyalangium</taxon>
    </lineage>
</organism>